<dbReference type="AlphaFoldDB" id="A0A8K0NX27"/>
<comment type="similarity">
    <text evidence="1">Belongs to the UPF0489 family.</text>
</comment>
<protein>
    <submittedName>
        <fullName evidence="2">Uncharacterized protein</fullName>
    </submittedName>
</protein>
<dbReference type="Proteomes" id="UP000792457">
    <property type="component" value="Unassembled WGS sequence"/>
</dbReference>
<proteinExistence type="inferred from homology"/>
<reference evidence="2" key="1">
    <citation type="submission" date="2013-04" db="EMBL/GenBank/DDBJ databases">
        <authorList>
            <person name="Qu J."/>
            <person name="Murali S.C."/>
            <person name="Bandaranaike D."/>
            <person name="Bellair M."/>
            <person name="Blankenburg K."/>
            <person name="Chao H."/>
            <person name="Dinh H."/>
            <person name="Doddapaneni H."/>
            <person name="Downs B."/>
            <person name="Dugan-Rocha S."/>
            <person name="Elkadiri S."/>
            <person name="Gnanaolivu R.D."/>
            <person name="Hernandez B."/>
            <person name="Javaid M."/>
            <person name="Jayaseelan J.C."/>
            <person name="Lee S."/>
            <person name="Li M."/>
            <person name="Ming W."/>
            <person name="Munidasa M."/>
            <person name="Muniz J."/>
            <person name="Nguyen L."/>
            <person name="Ongeri F."/>
            <person name="Osuji N."/>
            <person name="Pu L.-L."/>
            <person name="Puazo M."/>
            <person name="Qu C."/>
            <person name="Quiroz J."/>
            <person name="Raj R."/>
            <person name="Weissenberger G."/>
            <person name="Xin Y."/>
            <person name="Zou X."/>
            <person name="Han Y."/>
            <person name="Richards S."/>
            <person name="Worley K."/>
            <person name="Muzny D."/>
            <person name="Gibbs R."/>
        </authorList>
    </citation>
    <scope>NUCLEOTIDE SEQUENCE</scope>
    <source>
        <strain evidence="2">Sampled in the wild</strain>
    </source>
</reference>
<dbReference type="PANTHER" id="PTHR13225:SF3">
    <property type="entry name" value="UPF0489 PROTEIN C5ORF22"/>
    <property type="match status" value="1"/>
</dbReference>
<dbReference type="OrthoDB" id="418142at2759"/>
<name>A0A8K0NX27_LADFU</name>
<evidence type="ECO:0000313" key="2">
    <source>
        <dbReference type="EMBL" id="KAG8225171.1"/>
    </source>
</evidence>
<keyword evidence="3" id="KW-1185">Reference proteome</keyword>
<gene>
    <name evidence="2" type="ORF">J437_LFUL006696</name>
</gene>
<accession>A0A8K0NX27</accession>
<sequence length="172" mass="20050">MKQRKGEDISAEKLSSLLRNHVASSESAYILDIDLDFFSTRDPFRGLYPKADIYQDLQKLYYYQPPTNRDVTRNNLAPQDQNETAKFPRLIPSPEFRFDTGGSFLMRSRYPHQPFTKRLIESDRRKPWQSNTITRTRKMSTLSDVQLSMHQNPVGTLETLPIIPSFRASHPE</sequence>
<comment type="caution">
    <text evidence="2">The sequence shown here is derived from an EMBL/GenBank/DDBJ whole genome shotgun (WGS) entry which is preliminary data.</text>
</comment>
<evidence type="ECO:0000313" key="3">
    <source>
        <dbReference type="Proteomes" id="UP000792457"/>
    </source>
</evidence>
<reference evidence="2" key="2">
    <citation type="submission" date="2017-10" db="EMBL/GenBank/DDBJ databases">
        <title>Ladona fulva Genome sequencing and assembly.</title>
        <authorList>
            <person name="Murali S."/>
            <person name="Richards S."/>
            <person name="Bandaranaike D."/>
            <person name="Bellair M."/>
            <person name="Blankenburg K."/>
            <person name="Chao H."/>
            <person name="Dinh H."/>
            <person name="Doddapaneni H."/>
            <person name="Dugan-Rocha S."/>
            <person name="Elkadiri S."/>
            <person name="Gnanaolivu R."/>
            <person name="Hernandez B."/>
            <person name="Skinner E."/>
            <person name="Javaid M."/>
            <person name="Lee S."/>
            <person name="Li M."/>
            <person name="Ming W."/>
            <person name="Munidasa M."/>
            <person name="Muniz J."/>
            <person name="Nguyen L."/>
            <person name="Hughes D."/>
            <person name="Osuji N."/>
            <person name="Pu L.-L."/>
            <person name="Puazo M."/>
            <person name="Qu C."/>
            <person name="Quiroz J."/>
            <person name="Raj R."/>
            <person name="Weissenberger G."/>
            <person name="Xin Y."/>
            <person name="Zou X."/>
            <person name="Han Y."/>
            <person name="Worley K."/>
            <person name="Muzny D."/>
            <person name="Gibbs R."/>
        </authorList>
    </citation>
    <scope>NUCLEOTIDE SEQUENCE</scope>
    <source>
        <strain evidence="2">Sampled in the wild</strain>
    </source>
</reference>
<evidence type="ECO:0000256" key="1">
    <source>
        <dbReference type="ARBA" id="ARBA00007099"/>
    </source>
</evidence>
<organism evidence="2 3">
    <name type="scientific">Ladona fulva</name>
    <name type="common">Scarce chaser dragonfly</name>
    <name type="synonym">Libellula fulva</name>
    <dbReference type="NCBI Taxonomy" id="123851"/>
    <lineage>
        <taxon>Eukaryota</taxon>
        <taxon>Metazoa</taxon>
        <taxon>Ecdysozoa</taxon>
        <taxon>Arthropoda</taxon>
        <taxon>Hexapoda</taxon>
        <taxon>Insecta</taxon>
        <taxon>Pterygota</taxon>
        <taxon>Palaeoptera</taxon>
        <taxon>Odonata</taxon>
        <taxon>Epiprocta</taxon>
        <taxon>Anisoptera</taxon>
        <taxon>Libelluloidea</taxon>
        <taxon>Libellulidae</taxon>
        <taxon>Ladona</taxon>
    </lineage>
</organism>
<dbReference type="InterPro" id="IPR024131">
    <property type="entry name" value="UPF0489"/>
</dbReference>
<dbReference type="EMBL" id="KZ308227">
    <property type="protein sequence ID" value="KAG8225171.1"/>
    <property type="molecule type" value="Genomic_DNA"/>
</dbReference>
<dbReference type="PANTHER" id="PTHR13225">
    <property type="entry name" value="MISEXPRESSION SUPPRESSOR OF RAS 6"/>
    <property type="match status" value="1"/>
</dbReference>